<dbReference type="EMBL" id="CAJVRC010000839">
    <property type="protein sequence ID" value="CAG8887734.1"/>
    <property type="molecule type" value="Genomic_DNA"/>
</dbReference>
<dbReference type="Proteomes" id="UP001154252">
    <property type="component" value="Unassembled WGS sequence"/>
</dbReference>
<gene>
    <name evidence="1" type="ORF">PEGY_LOCUS1154</name>
</gene>
<evidence type="ECO:0000313" key="1">
    <source>
        <dbReference type="EMBL" id="CAG8887734.1"/>
    </source>
</evidence>
<reference evidence="1" key="1">
    <citation type="submission" date="2021-07" db="EMBL/GenBank/DDBJ databases">
        <authorList>
            <person name="Branca A.L. A."/>
        </authorList>
    </citation>
    <scope>NUCLEOTIDE SEQUENCE</scope>
</reference>
<name>A0A9W4K753_9EURO</name>
<organism evidence="1 2">
    <name type="scientific">Penicillium egyptiacum</name>
    <dbReference type="NCBI Taxonomy" id="1303716"/>
    <lineage>
        <taxon>Eukaryota</taxon>
        <taxon>Fungi</taxon>
        <taxon>Dikarya</taxon>
        <taxon>Ascomycota</taxon>
        <taxon>Pezizomycotina</taxon>
        <taxon>Eurotiomycetes</taxon>
        <taxon>Eurotiomycetidae</taxon>
        <taxon>Eurotiales</taxon>
        <taxon>Aspergillaceae</taxon>
        <taxon>Penicillium</taxon>
    </lineage>
</organism>
<sequence length="81" mass="8914">MNSEVHRSWDTNKGSLSKSSSLISIFSVYQQLSLSPCHPSMTLPTMTNGSKATLQAMARWILGRRATTTGITTSNLFPRII</sequence>
<dbReference type="AlphaFoldDB" id="A0A9W4K753"/>
<accession>A0A9W4K753</accession>
<evidence type="ECO:0000313" key="2">
    <source>
        <dbReference type="Proteomes" id="UP001154252"/>
    </source>
</evidence>
<comment type="caution">
    <text evidence="1">The sequence shown here is derived from an EMBL/GenBank/DDBJ whole genome shotgun (WGS) entry which is preliminary data.</text>
</comment>
<protein>
    <submittedName>
        <fullName evidence="1">Uncharacterized protein</fullName>
    </submittedName>
</protein>
<proteinExistence type="predicted"/>
<keyword evidence="2" id="KW-1185">Reference proteome</keyword>